<reference evidence="1 2" key="1">
    <citation type="journal article" date="2024" name="G3 (Bethesda)">
        <title>Genome assembly of Hibiscus sabdariffa L. provides insights into metabolisms of medicinal natural products.</title>
        <authorList>
            <person name="Kim T."/>
        </authorList>
    </citation>
    <scope>NUCLEOTIDE SEQUENCE [LARGE SCALE GENOMIC DNA]</scope>
    <source>
        <strain evidence="1">TK-2024</strain>
        <tissue evidence="1">Old leaves</tissue>
    </source>
</reference>
<sequence length="121" mass="13649">MKIYSSGKHHAGGKDQAQRKITISGIGIAEDLYFVIQVRLHKDTTIVVWFRLVLLELPPLMKGTSLVVTITEIDTPSEIMATPSMLSLHVASIDKDCEYFVPWGGFYLWRGLPRNRDMVTS</sequence>
<accession>A0ABR2BDH6</accession>
<proteinExistence type="predicted"/>
<gene>
    <name evidence="1" type="ORF">V6N12_037956</name>
</gene>
<keyword evidence="2" id="KW-1185">Reference proteome</keyword>
<protein>
    <submittedName>
        <fullName evidence="1">Uncharacterized protein</fullName>
    </submittedName>
</protein>
<name>A0ABR2BDH6_9ROSI</name>
<evidence type="ECO:0000313" key="2">
    <source>
        <dbReference type="Proteomes" id="UP001472677"/>
    </source>
</evidence>
<comment type="caution">
    <text evidence="1">The sequence shown here is derived from an EMBL/GenBank/DDBJ whole genome shotgun (WGS) entry which is preliminary data.</text>
</comment>
<dbReference type="Proteomes" id="UP001472677">
    <property type="component" value="Unassembled WGS sequence"/>
</dbReference>
<evidence type="ECO:0000313" key="1">
    <source>
        <dbReference type="EMBL" id="KAK8505079.1"/>
    </source>
</evidence>
<organism evidence="1 2">
    <name type="scientific">Hibiscus sabdariffa</name>
    <name type="common">roselle</name>
    <dbReference type="NCBI Taxonomy" id="183260"/>
    <lineage>
        <taxon>Eukaryota</taxon>
        <taxon>Viridiplantae</taxon>
        <taxon>Streptophyta</taxon>
        <taxon>Embryophyta</taxon>
        <taxon>Tracheophyta</taxon>
        <taxon>Spermatophyta</taxon>
        <taxon>Magnoliopsida</taxon>
        <taxon>eudicotyledons</taxon>
        <taxon>Gunneridae</taxon>
        <taxon>Pentapetalae</taxon>
        <taxon>rosids</taxon>
        <taxon>malvids</taxon>
        <taxon>Malvales</taxon>
        <taxon>Malvaceae</taxon>
        <taxon>Malvoideae</taxon>
        <taxon>Hibiscus</taxon>
    </lineage>
</organism>
<dbReference type="EMBL" id="JBBPBM010000130">
    <property type="protein sequence ID" value="KAK8505079.1"/>
    <property type="molecule type" value="Genomic_DNA"/>
</dbReference>